<keyword evidence="7 9" id="KW-0238">DNA-binding</keyword>
<evidence type="ECO:0000256" key="5">
    <source>
        <dbReference type="ARBA" id="ARBA00023015"/>
    </source>
</evidence>
<dbReference type="GO" id="GO:0000428">
    <property type="term" value="C:DNA-directed RNA polymerase complex"/>
    <property type="evidence" value="ECO:0007669"/>
    <property type="project" value="UniProtKB-KW"/>
</dbReference>
<feature type="domain" description="RNA polymerase sigma factor 54 DNA-binding" evidence="10">
    <location>
        <begin position="260"/>
        <end position="415"/>
    </location>
</feature>
<dbReference type="EMBL" id="SMUV01000047">
    <property type="protein sequence ID" value="TDK51378.1"/>
    <property type="molecule type" value="Genomic_DNA"/>
</dbReference>
<dbReference type="Gene3D" id="1.10.10.60">
    <property type="entry name" value="Homeodomain-like"/>
    <property type="match status" value="1"/>
</dbReference>
<dbReference type="PANTHER" id="PTHR32248:SF4">
    <property type="entry name" value="RNA POLYMERASE SIGMA-54 FACTOR"/>
    <property type="match status" value="1"/>
</dbReference>
<dbReference type="PROSITE" id="PS50044">
    <property type="entry name" value="SIGMA54_3"/>
    <property type="match status" value="1"/>
</dbReference>
<keyword evidence="2 9" id="KW-0240">DNA-directed RNA polymerase</keyword>
<evidence type="ECO:0000313" key="13">
    <source>
        <dbReference type="Proteomes" id="UP000295301"/>
    </source>
</evidence>
<dbReference type="Gene3D" id="1.10.10.1330">
    <property type="entry name" value="RNA polymerase sigma-54 factor, core-binding domain"/>
    <property type="match status" value="1"/>
</dbReference>
<dbReference type="InterPro" id="IPR038709">
    <property type="entry name" value="RpoN_core-bd_sf"/>
</dbReference>
<keyword evidence="13" id="KW-1185">Reference proteome</keyword>
<evidence type="ECO:0000313" key="12">
    <source>
        <dbReference type="EMBL" id="TDK51378.1"/>
    </source>
</evidence>
<keyword evidence="3 9" id="KW-0808">Transferase</keyword>
<evidence type="ECO:0000256" key="4">
    <source>
        <dbReference type="ARBA" id="ARBA00022695"/>
    </source>
</evidence>
<feature type="domain" description="RNA polymerase sigma factor 54 core-binding" evidence="11">
    <location>
        <begin position="68"/>
        <end position="245"/>
    </location>
</feature>
<dbReference type="PANTHER" id="PTHR32248">
    <property type="entry name" value="RNA POLYMERASE SIGMA-54 FACTOR"/>
    <property type="match status" value="1"/>
</dbReference>
<comment type="caution">
    <text evidence="12">The sequence shown here is derived from an EMBL/GenBank/DDBJ whole genome shotgun (WGS) entry which is preliminary data.</text>
</comment>
<comment type="similarity">
    <text evidence="1 9">Belongs to the sigma-54 factor family.</text>
</comment>
<dbReference type="PRINTS" id="PR00045">
    <property type="entry name" value="SIGMA54FCT"/>
</dbReference>
<dbReference type="InterPro" id="IPR007634">
    <property type="entry name" value="RNA_pol_sigma_54_DNA-bd"/>
</dbReference>
<accession>A0A4R5VFK1</accession>
<dbReference type="InterPro" id="IPR000394">
    <property type="entry name" value="RNA_pol_sigma_54"/>
</dbReference>
<gene>
    <name evidence="12" type="ORF">E1832_03530</name>
</gene>
<keyword evidence="8 9" id="KW-0804">Transcription</keyword>
<dbReference type="Pfam" id="PF04963">
    <property type="entry name" value="Sigma54_CBD"/>
    <property type="match status" value="1"/>
</dbReference>
<dbReference type="GO" id="GO:0001216">
    <property type="term" value="F:DNA-binding transcription activator activity"/>
    <property type="evidence" value="ECO:0007669"/>
    <property type="project" value="InterPro"/>
</dbReference>
<proteinExistence type="inferred from homology"/>
<dbReference type="RefSeq" id="WP_133358351.1">
    <property type="nucleotide sequence ID" value="NZ_SMUV01000047.1"/>
</dbReference>
<dbReference type="GO" id="GO:0016987">
    <property type="term" value="F:sigma factor activity"/>
    <property type="evidence" value="ECO:0007669"/>
    <property type="project" value="UniProtKB-KW"/>
</dbReference>
<name>A0A4R5VFK1_9RHOB</name>
<dbReference type="Proteomes" id="UP000295301">
    <property type="component" value="Unassembled WGS sequence"/>
</dbReference>
<organism evidence="12 13">
    <name type="scientific">Antarcticimicrobium luteum</name>
    <dbReference type="NCBI Taxonomy" id="2547397"/>
    <lineage>
        <taxon>Bacteria</taxon>
        <taxon>Pseudomonadati</taxon>
        <taxon>Pseudomonadota</taxon>
        <taxon>Alphaproteobacteria</taxon>
        <taxon>Rhodobacterales</taxon>
        <taxon>Paracoccaceae</taxon>
        <taxon>Antarcticimicrobium</taxon>
    </lineage>
</organism>
<dbReference type="InterPro" id="IPR007046">
    <property type="entry name" value="RNA_pol_sigma_54_core-bd"/>
</dbReference>
<evidence type="ECO:0000256" key="2">
    <source>
        <dbReference type="ARBA" id="ARBA00022478"/>
    </source>
</evidence>
<evidence type="ECO:0000256" key="3">
    <source>
        <dbReference type="ARBA" id="ARBA00022679"/>
    </source>
</evidence>
<dbReference type="GO" id="GO:0003677">
    <property type="term" value="F:DNA binding"/>
    <property type="evidence" value="ECO:0007669"/>
    <property type="project" value="UniProtKB-KW"/>
</dbReference>
<evidence type="ECO:0000256" key="8">
    <source>
        <dbReference type="ARBA" id="ARBA00023163"/>
    </source>
</evidence>
<protein>
    <recommendedName>
        <fullName evidence="9">RNA polymerase sigma-54 factor</fullName>
    </recommendedName>
</protein>
<dbReference type="Pfam" id="PF00309">
    <property type="entry name" value="Sigma54_AID"/>
    <property type="match status" value="1"/>
</dbReference>
<comment type="function">
    <text evidence="9">Sigma factors are initiation factors that promote the attachment of RNA polymerase to specific initiation sites and are then released.</text>
</comment>
<dbReference type="OrthoDB" id="9814402at2"/>
<evidence type="ECO:0000256" key="1">
    <source>
        <dbReference type="ARBA" id="ARBA00008798"/>
    </source>
</evidence>
<sequence>MKLGPTLVLRQRTQLKLGQELQRAIGFMAMDNLELARCLEEAAAENPWLSLRLPPVLDRGAPDAVAAAEGVSLIAHVLAHMPGLVPATADRRIALALAEELDDSGFLCRPLPEIAQRCGVPSARVEAVLAQLQRIEPRGLFARSLSECLSLQLPDVEAREDRMRRLLDALPALARGGPAALARDSGLPEGEVAALLARLRRLDPRPAGAFVCAPARVRVADLLFRPARNGWCAELNPETTPSARLADPGSAAVPRGSALSRARGEARSLIAALERRNASLLALGRVLAREQAGFLSEGAIAQRPLTRRAVARELGLHESTVGRMVDVGAAATPSGTLPLRRFFCHEVRRGGDGGASAPALMARIAEIVADEPPGAPLTDGQIAARLTAEGLAVSRRVTASLRTRAGLGNRAARRRKAPGSRS</sequence>
<evidence type="ECO:0000259" key="11">
    <source>
        <dbReference type="Pfam" id="PF04963"/>
    </source>
</evidence>
<keyword evidence="4 9" id="KW-0548">Nucleotidyltransferase</keyword>
<evidence type="ECO:0000256" key="6">
    <source>
        <dbReference type="ARBA" id="ARBA00023082"/>
    </source>
</evidence>
<keyword evidence="6 9" id="KW-0731">Sigma factor</keyword>
<dbReference type="Pfam" id="PF04552">
    <property type="entry name" value="Sigma54_DBD"/>
    <property type="match status" value="1"/>
</dbReference>
<reference evidence="12 13" key="1">
    <citation type="submission" date="2019-03" db="EMBL/GenBank/DDBJ databases">
        <title>Ruegeria lutea sp. nov., a novel strain, isolated from marine sediment, the Masan Bay, South Korea.</title>
        <authorList>
            <person name="Kim J."/>
            <person name="Kim D.-Y."/>
            <person name="Lee S.-S."/>
        </authorList>
    </citation>
    <scope>NUCLEOTIDE SEQUENCE [LARGE SCALE GENOMIC DNA]</scope>
    <source>
        <strain evidence="12 13">318-1</strain>
    </source>
</reference>
<evidence type="ECO:0000259" key="10">
    <source>
        <dbReference type="Pfam" id="PF04552"/>
    </source>
</evidence>
<dbReference type="GO" id="GO:0006352">
    <property type="term" value="P:DNA-templated transcription initiation"/>
    <property type="evidence" value="ECO:0007669"/>
    <property type="project" value="InterPro"/>
</dbReference>
<keyword evidence="5 9" id="KW-0805">Transcription regulation</keyword>
<evidence type="ECO:0000256" key="7">
    <source>
        <dbReference type="ARBA" id="ARBA00023125"/>
    </source>
</evidence>
<dbReference type="AlphaFoldDB" id="A0A4R5VFK1"/>
<dbReference type="GO" id="GO:0016779">
    <property type="term" value="F:nucleotidyltransferase activity"/>
    <property type="evidence" value="ECO:0007669"/>
    <property type="project" value="UniProtKB-KW"/>
</dbReference>
<evidence type="ECO:0000256" key="9">
    <source>
        <dbReference type="PIRNR" id="PIRNR000774"/>
    </source>
</evidence>
<dbReference type="PIRSF" id="PIRSF000774">
    <property type="entry name" value="RpoN"/>
    <property type="match status" value="1"/>
</dbReference>